<evidence type="ECO:0000256" key="2">
    <source>
        <dbReference type="ARBA" id="ARBA00023012"/>
    </source>
</evidence>
<dbReference type="PROSITE" id="PS50110">
    <property type="entry name" value="RESPONSE_REGULATORY"/>
    <property type="match status" value="1"/>
</dbReference>
<dbReference type="RefSeq" id="WP_136405310.1">
    <property type="nucleotide sequence ID" value="NZ_SSWX01000003.1"/>
</dbReference>
<dbReference type="SUPFAM" id="SSF46894">
    <property type="entry name" value="C-terminal effector domain of the bipartite response regulators"/>
    <property type="match status" value="1"/>
</dbReference>
<evidence type="ECO:0000256" key="8">
    <source>
        <dbReference type="SAM" id="MobiDB-lite"/>
    </source>
</evidence>
<feature type="region of interest" description="Disordered" evidence="8">
    <location>
        <begin position="246"/>
        <end position="265"/>
    </location>
</feature>
<dbReference type="InterPro" id="IPR011006">
    <property type="entry name" value="CheY-like_superfamily"/>
</dbReference>
<dbReference type="GO" id="GO:0032993">
    <property type="term" value="C:protein-DNA complex"/>
    <property type="evidence" value="ECO:0007669"/>
    <property type="project" value="TreeGrafter"/>
</dbReference>
<evidence type="ECO:0000256" key="4">
    <source>
        <dbReference type="ARBA" id="ARBA00023125"/>
    </source>
</evidence>
<feature type="domain" description="Response regulatory" evidence="9">
    <location>
        <begin position="6"/>
        <end position="122"/>
    </location>
</feature>
<dbReference type="PANTHER" id="PTHR48111:SF4">
    <property type="entry name" value="DNA-BINDING DUAL TRANSCRIPTIONAL REGULATOR OMPR"/>
    <property type="match status" value="1"/>
</dbReference>
<dbReference type="CDD" id="cd00383">
    <property type="entry name" value="trans_reg_C"/>
    <property type="match status" value="1"/>
</dbReference>
<proteinExistence type="predicted"/>
<organism evidence="11 12">
    <name type="scientific">Lampropedia aestuarii</name>
    <dbReference type="NCBI Taxonomy" id="2562762"/>
    <lineage>
        <taxon>Bacteria</taxon>
        <taxon>Pseudomonadati</taxon>
        <taxon>Pseudomonadota</taxon>
        <taxon>Betaproteobacteria</taxon>
        <taxon>Burkholderiales</taxon>
        <taxon>Comamonadaceae</taxon>
        <taxon>Lampropedia</taxon>
    </lineage>
</organism>
<evidence type="ECO:0000313" key="12">
    <source>
        <dbReference type="Proteomes" id="UP000306236"/>
    </source>
</evidence>
<dbReference type="GO" id="GO:0000156">
    <property type="term" value="F:phosphorelay response regulator activity"/>
    <property type="evidence" value="ECO:0007669"/>
    <property type="project" value="TreeGrafter"/>
</dbReference>
<name>A0A4S5BWV3_9BURK</name>
<keyword evidence="3" id="KW-0805">Transcription regulation</keyword>
<dbReference type="AlphaFoldDB" id="A0A4S5BWV3"/>
<evidence type="ECO:0000259" key="9">
    <source>
        <dbReference type="PROSITE" id="PS50110"/>
    </source>
</evidence>
<evidence type="ECO:0000256" key="3">
    <source>
        <dbReference type="ARBA" id="ARBA00023015"/>
    </source>
</evidence>
<dbReference type="InterPro" id="IPR039420">
    <property type="entry name" value="WalR-like"/>
</dbReference>
<keyword evidence="1 6" id="KW-0597">Phosphoprotein</keyword>
<feature type="modified residue" description="4-aspartylphosphate" evidence="6">
    <location>
        <position position="55"/>
    </location>
</feature>
<gene>
    <name evidence="11" type="ORF">E8K88_03775</name>
</gene>
<feature type="domain" description="OmpR/PhoB-type" evidence="10">
    <location>
        <begin position="145"/>
        <end position="245"/>
    </location>
</feature>
<dbReference type="Gene3D" id="1.10.10.10">
    <property type="entry name" value="Winged helix-like DNA-binding domain superfamily/Winged helix DNA-binding domain"/>
    <property type="match status" value="1"/>
</dbReference>
<dbReference type="PROSITE" id="PS51755">
    <property type="entry name" value="OMPR_PHOB"/>
    <property type="match status" value="1"/>
</dbReference>
<evidence type="ECO:0000256" key="1">
    <source>
        <dbReference type="ARBA" id="ARBA00022553"/>
    </source>
</evidence>
<evidence type="ECO:0000256" key="7">
    <source>
        <dbReference type="PROSITE-ProRule" id="PRU01091"/>
    </source>
</evidence>
<dbReference type="FunFam" id="3.40.50.2300:FF:000001">
    <property type="entry name" value="DNA-binding response regulator PhoB"/>
    <property type="match status" value="1"/>
</dbReference>
<dbReference type="InterPro" id="IPR016032">
    <property type="entry name" value="Sig_transdc_resp-reg_C-effctor"/>
</dbReference>
<dbReference type="Pfam" id="PF00486">
    <property type="entry name" value="Trans_reg_C"/>
    <property type="match status" value="1"/>
</dbReference>
<accession>A0A4S5BWV3</accession>
<sequence>MSLRHHILVVEDDFDMRQLIATFLQNAQFNVRVADNGQAMREALLQGPTDLIVMDLMLPGVDGLDLCKELRSHASYAHIPIIMLTARSSTLDRVLGLELGADDYLAKPFEPVELLARIKAVLRRSPQEQLHALPSGAATDADETPATYYFEGWQLNTRARQMHSPDGVVISLANSDYQILQLLLSRPHRPISRDELLEHAFGRERSPNDRTVDVCVSRLRGHLESDSRQPRMIRTIRHEGYMYNGELPRATSHTPSPLPLHPPTP</sequence>
<evidence type="ECO:0000259" key="10">
    <source>
        <dbReference type="PROSITE" id="PS51755"/>
    </source>
</evidence>
<protein>
    <submittedName>
        <fullName evidence="11">Response regulator transcription factor</fullName>
    </submittedName>
</protein>
<reference evidence="11 12" key="1">
    <citation type="submission" date="2019-04" db="EMBL/GenBank/DDBJ databases">
        <title>Lampropedia sp YIM MLB12 draf genome.</title>
        <authorList>
            <person name="Wang Y.-X."/>
        </authorList>
    </citation>
    <scope>NUCLEOTIDE SEQUENCE [LARGE SCALE GENOMIC DNA]</scope>
    <source>
        <strain evidence="11 12">YIM MLB12</strain>
    </source>
</reference>
<dbReference type="Proteomes" id="UP000306236">
    <property type="component" value="Unassembled WGS sequence"/>
</dbReference>
<dbReference type="Gene3D" id="6.10.250.690">
    <property type="match status" value="1"/>
</dbReference>
<dbReference type="InterPro" id="IPR036388">
    <property type="entry name" value="WH-like_DNA-bd_sf"/>
</dbReference>
<feature type="compositionally biased region" description="Pro residues" evidence="8">
    <location>
        <begin position="256"/>
        <end position="265"/>
    </location>
</feature>
<dbReference type="InterPro" id="IPR001867">
    <property type="entry name" value="OmpR/PhoB-type_DNA-bd"/>
</dbReference>
<dbReference type="PANTHER" id="PTHR48111">
    <property type="entry name" value="REGULATOR OF RPOS"/>
    <property type="match status" value="1"/>
</dbReference>
<dbReference type="GO" id="GO:0000976">
    <property type="term" value="F:transcription cis-regulatory region binding"/>
    <property type="evidence" value="ECO:0007669"/>
    <property type="project" value="TreeGrafter"/>
</dbReference>
<dbReference type="GO" id="GO:0006355">
    <property type="term" value="P:regulation of DNA-templated transcription"/>
    <property type="evidence" value="ECO:0007669"/>
    <property type="project" value="InterPro"/>
</dbReference>
<keyword evidence="4 7" id="KW-0238">DNA-binding</keyword>
<dbReference type="Gene3D" id="3.40.50.2300">
    <property type="match status" value="1"/>
</dbReference>
<comment type="caution">
    <text evidence="11">The sequence shown here is derived from an EMBL/GenBank/DDBJ whole genome shotgun (WGS) entry which is preliminary data.</text>
</comment>
<dbReference type="InterPro" id="IPR001789">
    <property type="entry name" value="Sig_transdc_resp-reg_receiver"/>
</dbReference>
<dbReference type="SMART" id="SM00448">
    <property type="entry name" value="REC"/>
    <property type="match status" value="1"/>
</dbReference>
<evidence type="ECO:0000256" key="6">
    <source>
        <dbReference type="PROSITE-ProRule" id="PRU00169"/>
    </source>
</evidence>
<dbReference type="Pfam" id="PF00072">
    <property type="entry name" value="Response_reg"/>
    <property type="match status" value="1"/>
</dbReference>
<feature type="DNA-binding region" description="OmpR/PhoB-type" evidence="7">
    <location>
        <begin position="145"/>
        <end position="245"/>
    </location>
</feature>
<keyword evidence="5" id="KW-0804">Transcription</keyword>
<dbReference type="SUPFAM" id="SSF52172">
    <property type="entry name" value="CheY-like"/>
    <property type="match status" value="1"/>
</dbReference>
<dbReference type="OrthoDB" id="165980at2"/>
<dbReference type="SMART" id="SM00862">
    <property type="entry name" value="Trans_reg_C"/>
    <property type="match status" value="1"/>
</dbReference>
<evidence type="ECO:0000256" key="5">
    <source>
        <dbReference type="ARBA" id="ARBA00023163"/>
    </source>
</evidence>
<keyword evidence="2" id="KW-0902">Two-component regulatory system</keyword>
<dbReference type="GO" id="GO:0005829">
    <property type="term" value="C:cytosol"/>
    <property type="evidence" value="ECO:0007669"/>
    <property type="project" value="TreeGrafter"/>
</dbReference>
<evidence type="ECO:0000313" key="11">
    <source>
        <dbReference type="EMBL" id="THJ35711.1"/>
    </source>
</evidence>
<dbReference type="EMBL" id="SSWX01000003">
    <property type="protein sequence ID" value="THJ35711.1"/>
    <property type="molecule type" value="Genomic_DNA"/>
</dbReference>
<keyword evidence="12" id="KW-1185">Reference proteome</keyword>